<evidence type="ECO:0000256" key="1">
    <source>
        <dbReference type="PROSITE-ProRule" id="PRU00176"/>
    </source>
</evidence>
<dbReference type="RefSeq" id="XP_041408290.1">
    <property type="nucleotide sequence ID" value="XM_041552356.1"/>
</dbReference>
<organism evidence="3 4">
    <name type="scientific">Maudiozyma barnettii</name>
    <dbReference type="NCBI Taxonomy" id="61262"/>
    <lineage>
        <taxon>Eukaryota</taxon>
        <taxon>Fungi</taxon>
        <taxon>Dikarya</taxon>
        <taxon>Ascomycota</taxon>
        <taxon>Saccharomycotina</taxon>
        <taxon>Saccharomycetes</taxon>
        <taxon>Saccharomycetales</taxon>
        <taxon>Saccharomycetaceae</taxon>
        <taxon>Maudiozyma</taxon>
    </lineage>
</organism>
<protein>
    <submittedName>
        <fullName evidence="3">Similar to Saccharomyces cerevisiae YIR009W MSL1 U2B component of U2 snRNP, involved in splicing, binds the U2 snRNA stem-loop IV in vitro but requires association of Lea1p for in vivo binding</fullName>
    </submittedName>
</protein>
<dbReference type="OrthoDB" id="277802at2759"/>
<dbReference type="EMBL" id="CAEFZW010000009">
    <property type="protein sequence ID" value="CAB4256446.1"/>
    <property type="molecule type" value="Genomic_DNA"/>
</dbReference>
<evidence type="ECO:0000313" key="3">
    <source>
        <dbReference type="EMBL" id="CAB4256446.1"/>
    </source>
</evidence>
<dbReference type="Pfam" id="PF00076">
    <property type="entry name" value="RRM_1"/>
    <property type="match status" value="1"/>
</dbReference>
<sequence length="91" mass="10248">MSEPEPCNTLHVGGIPDSISSDRARESLYLLFSTYGEVIDIKLNFRTLRHRAFVTMTTVDSANLARIALDKQPFFNNPISVRFSNSITNDL</sequence>
<proteinExistence type="predicted"/>
<dbReference type="InterPro" id="IPR000504">
    <property type="entry name" value="RRM_dom"/>
</dbReference>
<gene>
    <name evidence="3" type="ORF">KABA2_09S04862</name>
</gene>
<dbReference type="Proteomes" id="UP000644660">
    <property type="component" value="Unassembled WGS sequence"/>
</dbReference>
<dbReference type="PROSITE" id="PS50102">
    <property type="entry name" value="RRM"/>
    <property type="match status" value="1"/>
</dbReference>
<evidence type="ECO:0000313" key="4">
    <source>
        <dbReference type="Proteomes" id="UP000644660"/>
    </source>
</evidence>
<dbReference type="SMART" id="SM00360">
    <property type="entry name" value="RRM"/>
    <property type="match status" value="1"/>
</dbReference>
<comment type="caution">
    <text evidence="3">The sequence shown here is derived from an EMBL/GenBank/DDBJ whole genome shotgun (WGS) entry which is preliminary data.</text>
</comment>
<feature type="domain" description="RRM" evidence="2">
    <location>
        <begin position="8"/>
        <end position="86"/>
    </location>
</feature>
<dbReference type="AlphaFoldDB" id="A0A8H2VJA0"/>
<keyword evidence="4" id="KW-1185">Reference proteome</keyword>
<name>A0A8H2VJA0_9SACH</name>
<keyword evidence="1" id="KW-0694">RNA-binding</keyword>
<accession>A0A8H2VJA0</accession>
<reference evidence="3 4" key="1">
    <citation type="submission" date="2020-05" db="EMBL/GenBank/DDBJ databases">
        <authorList>
            <person name="Casaregola S."/>
            <person name="Devillers H."/>
            <person name="Grondin C."/>
        </authorList>
    </citation>
    <scope>NUCLEOTIDE SEQUENCE [LARGE SCALE GENOMIC DNA]</scope>
    <source>
        <strain evidence="3 4">CLIB 1767</strain>
    </source>
</reference>
<dbReference type="SUPFAM" id="SSF54928">
    <property type="entry name" value="RNA-binding domain, RBD"/>
    <property type="match status" value="1"/>
</dbReference>
<dbReference type="InterPro" id="IPR012677">
    <property type="entry name" value="Nucleotide-bd_a/b_plait_sf"/>
</dbReference>
<dbReference type="GO" id="GO:0003723">
    <property type="term" value="F:RNA binding"/>
    <property type="evidence" value="ECO:0007669"/>
    <property type="project" value="UniProtKB-UniRule"/>
</dbReference>
<dbReference type="GeneID" id="64859524"/>
<dbReference type="InterPro" id="IPR035979">
    <property type="entry name" value="RBD_domain_sf"/>
</dbReference>
<evidence type="ECO:0000259" key="2">
    <source>
        <dbReference type="PROSITE" id="PS50102"/>
    </source>
</evidence>
<dbReference type="Gene3D" id="3.30.70.330">
    <property type="match status" value="1"/>
</dbReference>